<evidence type="ECO:0000256" key="10">
    <source>
        <dbReference type="SAM" id="Phobius"/>
    </source>
</evidence>
<dbReference type="GO" id="GO:0005886">
    <property type="term" value="C:plasma membrane"/>
    <property type="evidence" value="ECO:0007669"/>
    <property type="project" value="UniProtKB-SubCell"/>
</dbReference>
<keyword evidence="9 10" id="KW-0472">Membrane</keyword>
<dbReference type="NCBIfam" id="TIGR01711">
    <property type="entry name" value="gspJ"/>
    <property type="match status" value="1"/>
</dbReference>
<evidence type="ECO:0000256" key="6">
    <source>
        <dbReference type="ARBA" id="ARBA00022519"/>
    </source>
</evidence>
<keyword evidence="8 10" id="KW-1133">Transmembrane helix</keyword>
<organism evidence="11 12">
    <name type="scientific">Microbulbifer okhotskensis</name>
    <dbReference type="NCBI Taxonomy" id="2926617"/>
    <lineage>
        <taxon>Bacteria</taxon>
        <taxon>Pseudomonadati</taxon>
        <taxon>Pseudomonadota</taxon>
        <taxon>Gammaproteobacteria</taxon>
        <taxon>Cellvibrionales</taxon>
        <taxon>Microbulbiferaceae</taxon>
        <taxon>Microbulbifer</taxon>
    </lineage>
</organism>
<sequence>MINISKGRLHHQAGFTLVEVLVVLVLVAIISVGSFSLLGLFFDAEERVDRRAEELRRLSMALYRLDSDLRQVTARAVKNAYSGYEPALSGDEDEFEFTRLGAANLTGEPRGELLRLGYSIGYAENYESGSLSATEEDVGGLLLRSRWRVLDRSQDSEPVSEPLIMGVDSLSIQYLDPESDAWVVQWPPLSNTNPSTPNTDANVRLPKAIEIVIVTRKNGEIRRVFPLSSAEISAPPDP</sequence>
<evidence type="ECO:0000256" key="2">
    <source>
        <dbReference type="ARBA" id="ARBA00011084"/>
    </source>
</evidence>
<gene>
    <name evidence="11" type="primary">gspJ</name>
    <name evidence="11" type="ORF">MO867_12370</name>
</gene>
<reference evidence="11" key="1">
    <citation type="journal article" date="2022" name="Arch. Microbiol.">
        <title>Microbulbifer okhotskensis sp. nov., isolated from a deep bottom sediment of the Okhotsk Sea.</title>
        <authorList>
            <person name="Romanenko L."/>
            <person name="Kurilenko V."/>
            <person name="Otstavnykh N."/>
            <person name="Velansky P."/>
            <person name="Isaeva M."/>
            <person name="Mikhailov V."/>
        </authorList>
    </citation>
    <scope>NUCLEOTIDE SEQUENCE</scope>
    <source>
        <strain evidence="11">OS29</strain>
    </source>
</reference>
<evidence type="ECO:0000256" key="7">
    <source>
        <dbReference type="ARBA" id="ARBA00022692"/>
    </source>
</evidence>
<comment type="subcellular location">
    <subcellularLocation>
        <location evidence="1">Cell inner membrane</location>
        <topology evidence="1">Single-pass membrane protein</topology>
    </subcellularLocation>
</comment>
<keyword evidence="6" id="KW-0997">Cell inner membrane</keyword>
<dbReference type="InterPro" id="IPR012902">
    <property type="entry name" value="N_methyl_site"/>
</dbReference>
<name>A0A9X2ENV9_9GAMM</name>
<evidence type="ECO:0000256" key="5">
    <source>
        <dbReference type="ARBA" id="ARBA00022481"/>
    </source>
</evidence>
<accession>A0A9X2ENV9</accession>
<proteinExistence type="inferred from homology"/>
<keyword evidence="5" id="KW-0488">Methylation</keyword>
<dbReference type="PANTHER" id="PTHR39583">
    <property type="entry name" value="TYPE II SECRETION SYSTEM PROTEIN J-RELATED"/>
    <property type="match status" value="1"/>
</dbReference>
<dbReference type="GO" id="GO:0015628">
    <property type="term" value="P:protein secretion by the type II secretion system"/>
    <property type="evidence" value="ECO:0007669"/>
    <property type="project" value="InterPro"/>
</dbReference>
<dbReference type="InterPro" id="IPR010055">
    <property type="entry name" value="T2SS_protein-GspJ"/>
</dbReference>
<dbReference type="SUPFAM" id="SSF54523">
    <property type="entry name" value="Pili subunits"/>
    <property type="match status" value="1"/>
</dbReference>
<evidence type="ECO:0000256" key="8">
    <source>
        <dbReference type="ARBA" id="ARBA00022989"/>
    </source>
</evidence>
<evidence type="ECO:0000313" key="12">
    <source>
        <dbReference type="Proteomes" id="UP001139028"/>
    </source>
</evidence>
<comment type="similarity">
    <text evidence="2">Belongs to the GSP J family.</text>
</comment>
<evidence type="ECO:0000256" key="1">
    <source>
        <dbReference type="ARBA" id="ARBA00004377"/>
    </source>
</evidence>
<dbReference type="EMBL" id="JALBWM010000050">
    <property type="protein sequence ID" value="MCO1335126.1"/>
    <property type="molecule type" value="Genomic_DNA"/>
</dbReference>
<keyword evidence="7 10" id="KW-0812">Transmembrane</keyword>
<keyword evidence="4" id="KW-1003">Cell membrane</keyword>
<dbReference type="RefSeq" id="WP_252467808.1">
    <property type="nucleotide sequence ID" value="NZ_JALBWM010000050.1"/>
</dbReference>
<dbReference type="Pfam" id="PF11612">
    <property type="entry name" value="T2SSJ"/>
    <property type="match status" value="1"/>
</dbReference>
<dbReference type="GO" id="GO:0015627">
    <property type="term" value="C:type II protein secretion system complex"/>
    <property type="evidence" value="ECO:0007669"/>
    <property type="project" value="InterPro"/>
</dbReference>
<dbReference type="Proteomes" id="UP001139028">
    <property type="component" value="Unassembled WGS sequence"/>
</dbReference>
<evidence type="ECO:0000256" key="9">
    <source>
        <dbReference type="ARBA" id="ARBA00023136"/>
    </source>
</evidence>
<protein>
    <recommendedName>
        <fullName evidence="3">Type II secretion system protein J</fullName>
    </recommendedName>
</protein>
<dbReference type="AlphaFoldDB" id="A0A9X2ENV9"/>
<dbReference type="Pfam" id="PF07963">
    <property type="entry name" value="N_methyl"/>
    <property type="match status" value="1"/>
</dbReference>
<dbReference type="Gene3D" id="2.10.70.20">
    <property type="entry name" value="gspk-gspi-gspj complex like domains"/>
    <property type="match status" value="1"/>
</dbReference>
<keyword evidence="12" id="KW-1185">Reference proteome</keyword>
<dbReference type="PANTHER" id="PTHR39583:SF2">
    <property type="entry name" value="TYPE II SECRETION SYSTEM PROTEIN J"/>
    <property type="match status" value="1"/>
</dbReference>
<evidence type="ECO:0000256" key="4">
    <source>
        <dbReference type="ARBA" id="ARBA00022475"/>
    </source>
</evidence>
<feature type="transmembrane region" description="Helical" evidence="10">
    <location>
        <begin position="20"/>
        <end position="42"/>
    </location>
</feature>
<dbReference type="NCBIfam" id="TIGR02532">
    <property type="entry name" value="IV_pilin_GFxxxE"/>
    <property type="match status" value="1"/>
</dbReference>
<dbReference type="Gene3D" id="3.10.610.10">
    <property type="entry name" value="GSPII I/J protein-like"/>
    <property type="match status" value="1"/>
</dbReference>
<evidence type="ECO:0000256" key="3">
    <source>
        <dbReference type="ARBA" id="ARBA00021539"/>
    </source>
</evidence>
<evidence type="ECO:0000313" key="11">
    <source>
        <dbReference type="EMBL" id="MCO1335126.1"/>
    </source>
</evidence>
<dbReference type="InterPro" id="IPR045584">
    <property type="entry name" value="Pilin-like"/>
</dbReference>
<dbReference type="InterPro" id="IPR051621">
    <property type="entry name" value="T2SS_protein_J"/>
</dbReference>
<comment type="caution">
    <text evidence="11">The sequence shown here is derived from an EMBL/GenBank/DDBJ whole genome shotgun (WGS) entry which is preliminary data.</text>
</comment>